<dbReference type="Pfam" id="PF03663">
    <property type="entry name" value="Glyco_hydro_76"/>
    <property type="match status" value="1"/>
</dbReference>
<accession>A0A9P9WBC8</accession>
<evidence type="ECO:0000256" key="9">
    <source>
        <dbReference type="ARBA" id="ARBA00023295"/>
    </source>
</evidence>
<dbReference type="FunFam" id="1.50.10.20:FF:000006">
    <property type="entry name" value="Mannan endo-1,6-alpha-mannosidase"/>
    <property type="match status" value="1"/>
</dbReference>
<dbReference type="InterPro" id="IPR008928">
    <property type="entry name" value="6-hairpin_glycosidase_sf"/>
</dbReference>
<evidence type="ECO:0000256" key="3">
    <source>
        <dbReference type="ARBA" id="ARBA00009699"/>
    </source>
</evidence>
<comment type="subcellular location">
    <subcellularLocation>
        <location evidence="2">Endomembrane system</location>
    </subcellularLocation>
</comment>
<feature type="signal peptide" evidence="13">
    <location>
        <begin position="1"/>
        <end position="18"/>
    </location>
</feature>
<evidence type="ECO:0000256" key="6">
    <source>
        <dbReference type="ARBA" id="ARBA00022801"/>
    </source>
</evidence>
<dbReference type="GO" id="GO:0009272">
    <property type="term" value="P:fungal-type cell wall biogenesis"/>
    <property type="evidence" value="ECO:0007669"/>
    <property type="project" value="TreeGrafter"/>
</dbReference>
<comment type="catalytic activity">
    <reaction evidence="1 10">
        <text>Random hydrolysis of (1-&gt;6)-alpha-D-mannosidic linkages in unbranched (1-&gt;6)-mannans.</text>
        <dbReference type="EC" id="3.2.1.101"/>
    </reaction>
</comment>
<dbReference type="GO" id="GO:0008496">
    <property type="term" value="F:mannan endo-1,6-alpha-mannosidase activity"/>
    <property type="evidence" value="ECO:0007669"/>
    <property type="project" value="UniProtKB-UniRule"/>
</dbReference>
<dbReference type="InterPro" id="IPR014480">
    <property type="entry name" value="Mannan-1_6-alpha_mannosidase"/>
</dbReference>
<dbReference type="EMBL" id="JAFIMR010000046">
    <property type="protein sequence ID" value="KAI1856129.1"/>
    <property type="molecule type" value="Genomic_DNA"/>
</dbReference>
<evidence type="ECO:0000256" key="11">
    <source>
        <dbReference type="SAM" id="MobiDB-lite"/>
    </source>
</evidence>
<dbReference type="Proteomes" id="UP000829685">
    <property type="component" value="Unassembled WGS sequence"/>
</dbReference>
<feature type="region of interest" description="Disordered" evidence="11">
    <location>
        <begin position="419"/>
        <end position="438"/>
    </location>
</feature>
<comment type="similarity">
    <text evidence="3 10">Belongs to the glycosyl hydrolase 76 family.</text>
</comment>
<dbReference type="Gene3D" id="1.50.10.20">
    <property type="match status" value="1"/>
</dbReference>
<dbReference type="SUPFAM" id="SSF48208">
    <property type="entry name" value="Six-hairpin glycosidases"/>
    <property type="match status" value="1"/>
</dbReference>
<keyword evidence="5 13" id="KW-0732">Signal</keyword>
<evidence type="ECO:0000313" key="15">
    <source>
        <dbReference type="Proteomes" id="UP000829685"/>
    </source>
</evidence>
<evidence type="ECO:0000256" key="7">
    <source>
        <dbReference type="ARBA" id="ARBA00023136"/>
    </source>
</evidence>
<evidence type="ECO:0000256" key="4">
    <source>
        <dbReference type="ARBA" id="ARBA00012350"/>
    </source>
</evidence>
<keyword evidence="7 12" id="KW-0472">Membrane</keyword>
<reference evidence="14" key="1">
    <citation type="submission" date="2021-03" db="EMBL/GenBank/DDBJ databases">
        <title>Revisited historic fungal species revealed as producer of novel bioactive compounds through whole genome sequencing and comparative genomics.</title>
        <authorList>
            <person name="Vignolle G.A."/>
            <person name="Hochenegger N."/>
            <person name="Mach R.L."/>
            <person name="Mach-Aigner A.R."/>
            <person name="Javad Rahimi M."/>
            <person name="Salim K.A."/>
            <person name="Chan C.M."/>
            <person name="Lim L.B.L."/>
            <person name="Cai F."/>
            <person name="Druzhinina I.S."/>
            <person name="U'Ren J.M."/>
            <person name="Derntl C."/>
        </authorList>
    </citation>
    <scope>NUCLEOTIDE SEQUENCE</scope>
    <source>
        <strain evidence="14">TUCIM 5799</strain>
    </source>
</reference>
<evidence type="ECO:0000256" key="1">
    <source>
        <dbReference type="ARBA" id="ARBA00001452"/>
    </source>
</evidence>
<evidence type="ECO:0000256" key="12">
    <source>
        <dbReference type="SAM" id="Phobius"/>
    </source>
</evidence>
<evidence type="ECO:0000256" key="8">
    <source>
        <dbReference type="ARBA" id="ARBA00023180"/>
    </source>
</evidence>
<dbReference type="EC" id="3.2.1.101" evidence="4 10"/>
<organism evidence="14 15">
    <name type="scientific">Neoarthrinium moseri</name>
    <dbReference type="NCBI Taxonomy" id="1658444"/>
    <lineage>
        <taxon>Eukaryota</taxon>
        <taxon>Fungi</taxon>
        <taxon>Dikarya</taxon>
        <taxon>Ascomycota</taxon>
        <taxon>Pezizomycotina</taxon>
        <taxon>Sordariomycetes</taxon>
        <taxon>Xylariomycetidae</taxon>
        <taxon>Amphisphaeriales</taxon>
        <taxon>Apiosporaceae</taxon>
        <taxon>Neoarthrinium</taxon>
    </lineage>
</organism>
<protein>
    <recommendedName>
        <fullName evidence="4 10">Mannan endo-1,6-alpha-mannosidase</fullName>
        <ecNumber evidence="4 10">3.2.1.101</ecNumber>
    </recommendedName>
</protein>
<evidence type="ECO:0000256" key="13">
    <source>
        <dbReference type="SAM" id="SignalP"/>
    </source>
</evidence>
<keyword evidence="9 10" id="KW-0326">Glycosidase</keyword>
<dbReference type="PANTHER" id="PTHR12145:SF36">
    <property type="entry name" value="MANNAN ENDO-1,6-ALPHA-MANNOSIDASE DCW1"/>
    <property type="match status" value="1"/>
</dbReference>
<keyword evidence="15" id="KW-1185">Reference proteome</keyword>
<evidence type="ECO:0000313" key="14">
    <source>
        <dbReference type="EMBL" id="KAI1856129.1"/>
    </source>
</evidence>
<evidence type="ECO:0000256" key="10">
    <source>
        <dbReference type="PIRNR" id="PIRNR016302"/>
    </source>
</evidence>
<sequence>MHLSLLLYFLRLATVALCALEVDLDSPDSIRSAAKQVAYDLMTFYKGNQSGQVPGILPGPPPNGDYYWWQGGALWGTMLDYWHYTGDDTYNHVVNQSLLFQTGPDRDYMEPNWTASLGNDDQAFWGMSAMLAAEVKFPDPPKGLPQWLALAQAVWNEQASEDRRNSSLCGMGLRWQIYPQNPGYDYKNTIANAAFFNIGARLARYTENNTYATWCEDTWNWLFEYGIMVNNNNVYDVADGVHIWAKEVDGSLRLDCGQVGKAQFTYNAAALIQGAAFLYNYTNGNKTWAYRIEGLLNGIEQHFISNDTRSPRTLIEPACGGATATCTVDMRSFKGYTHRWLATTAQLAPFTAKRIRIILKSSTQAAVNQCTGGANGRMCGFQWASGTFTGPPGAGEQMNVVAALSSLLSLLDQGINAPVTNSTGGTSTGDPNAGVRKPLTQQPFSITVSDKVGAFIITAVLAIGASAMLIWMSMDEGLINKRASYGLQESYDLEDMSRKRGILSRYR</sequence>
<dbReference type="InterPro" id="IPR005198">
    <property type="entry name" value="Glyco_hydro_76"/>
</dbReference>
<proteinExistence type="inferred from homology"/>
<keyword evidence="8" id="KW-0325">Glycoprotein</keyword>
<dbReference type="AlphaFoldDB" id="A0A9P9WBC8"/>
<keyword evidence="12" id="KW-1133">Transmembrane helix</keyword>
<dbReference type="PANTHER" id="PTHR12145">
    <property type="entry name" value="MANNAN ENDO-1,6-ALPHA-MANNOSIDASE DCW1"/>
    <property type="match status" value="1"/>
</dbReference>
<evidence type="ECO:0000256" key="2">
    <source>
        <dbReference type="ARBA" id="ARBA00004308"/>
    </source>
</evidence>
<dbReference type="PIRSF" id="PIRSF016302">
    <property type="entry name" value="Man_a_manosd"/>
    <property type="match status" value="1"/>
</dbReference>
<dbReference type="GO" id="GO:0012505">
    <property type="term" value="C:endomembrane system"/>
    <property type="evidence" value="ECO:0007669"/>
    <property type="project" value="UniProtKB-SubCell"/>
</dbReference>
<keyword evidence="6 10" id="KW-0378">Hydrolase</keyword>
<evidence type="ECO:0000256" key="5">
    <source>
        <dbReference type="ARBA" id="ARBA00022729"/>
    </source>
</evidence>
<keyword evidence="12" id="KW-0812">Transmembrane</keyword>
<gene>
    <name evidence="14" type="ORF">JX265_011844</name>
</gene>
<comment type="caution">
    <text evidence="14">The sequence shown here is derived from an EMBL/GenBank/DDBJ whole genome shotgun (WGS) entry which is preliminary data.</text>
</comment>
<feature type="compositionally biased region" description="Polar residues" evidence="11">
    <location>
        <begin position="419"/>
        <end position="430"/>
    </location>
</feature>
<name>A0A9P9WBC8_9PEZI</name>
<feature type="chain" id="PRO_5040320058" description="Mannan endo-1,6-alpha-mannosidase" evidence="13">
    <location>
        <begin position="19"/>
        <end position="507"/>
    </location>
</feature>
<feature type="transmembrane region" description="Helical" evidence="12">
    <location>
        <begin position="452"/>
        <end position="472"/>
    </location>
</feature>
<dbReference type="GO" id="GO:0016052">
    <property type="term" value="P:carbohydrate catabolic process"/>
    <property type="evidence" value="ECO:0007669"/>
    <property type="project" value="InterPro"/>
</dbReference>